<comment type="caution">
    <text evidence="1">The sequence shown here is derived from an EMBL/GenBank/DDBJ whole genome shotgun (WGS) entry which is preliminary data.</text>
</comment>
<evidence type="ECO:0000313" key="1">
    <source>
        <dbReference type="EMBL" id="MQL80713.1"/>
    </source>
</evidence>
<proteinExistence type="predicted"/>
<dbReference type="EMBL" id="NMUH01000521">
    <property type="protein sequence ID" value="MQL80713.1"/>
    <property type="molecule type" value="Genomic_DNA"/>
</dbReference>
<evidence type="ECO:0000313" key="2">
    <source>
        <dbReference type="Proteomes" id="UP000652761"/>
    </source>
</evidence>
<dbReference type="AlphaFoldDB" id="A0A843UHX6"/>
<name>A0A843UHX6_COLES</name>
<protein>
    <submittedName>
        <fullName evidence="1">Uncharacterized protein</fullName>
    </submittedName>
</protein>
<keyword evidence="2" id="KW-1185">Reference proteome</keyword>
<accession>A0A843UHX6</accession>
<gene>
    <name evidence="1" type="ORF">Taro_013161</name>
</gene>
<dbReference type="Proteomes" id="UP000652761">
    <property type="component" value="Unassembled WGS sequence"/>
</dbReference>
<reference evidence="1" key="1">
    <citation type="submission" date="2017-07" db="EMBL/GenBank/DDBJ databases">
        <title>Taro Niue Genome Assembly and Annotation.</title>
        <authorList>
            <person name="Atibalentja N."/>
            <person name="Keating K."/>
            <person name="Fields C.J."/>
        </authorList>
    </citation>
    <scope>NUCLEOTIDE SEQUENCE</scope>
    <source>
        <strain evidence="1">Niue_2</strain>
        <tissue evidence="1">Leaf</tissue>
    </source>
</reference>
<sequence>MGVCGVVPQGSRYQYPLWVALRFYSVQVLRVVIRGVPPRLGFAPVKATALGVALLMRQLDALRSDLERAISKGRVLMATKDPVATGVSVALRFVNAACRGIAF</sequence>
<organism evidence="1 2">
    <name type="scientific">Colocasia esculenta</name>
    <name type="common">Wild taro</name>
    <name type="synonym">Arum esculentum</name>
    <dbReference type="NCBI Taxonomy" id="4460"/>
    <lineage>
        <taxon>Eukaryota</taxon>
        <taxon>Viridiplantae</taxon>
        <taxon>Streptophyta</taxon>
        <taxon>Embryophyta</taxon>
        <taxon>Tracheophyta</taxon>
        <taxon>Spermatophyta</taxon>
        <taxon>Magnoliopsida</taxon>
        <taxon>Liliopsida</taxon>
        <taxon>Araceae</taxon>
        <taxon>Aroideae</taxon>
        <taxon>Colocasieae</taxon>
        <taxon>Colocasia</taxon>
    </lineage>
</organism>